<reference evidence="12" key="2">
    <citation type="submission" date="2025-09" db="UniProtKB">
        <authorList>
            <consortium name="Ensembl"/>
        </authorList>
    </citation>
    <scope>IDENTIFICATION</scope>
</reference>
<dbReference type="PANTHER" id="PTHR24241">
    <property type="entry name" value="NEUROPEPTIDE RECEPTOR-RELATED G-PROTEIN COUPLED RECEPTOR"/>
    <property type="match status" value="1"/>
</dbReference>
<evidence type="ECO:0000256" key="4">
    <source>
        <dbReference type="ARBA" id="ARBA00022989"/>
    </source>
</evidence>
<feature type="transmembrane region" description="Helical" evidence="10">
    <location>
        <begin position="104"/>
        <end position="121"/>
    </location>
</feature>
<dbReference type="Ensembl" id="ENSMMOT00000029416.1">
    <property type="protein sequence ID" value="ENSMMOP00000028927.1"/>
    <property type="gene ID" value="ENSMMOG00000021829.1"/>
</dbReference>
<dbReference type="OMA" id="MQDSTHQ"/>
<dbReference type="PROSITE" id="PS00237">
    <property type="entry name" value="G_PROTEIN_RECEP_F1_1"/>
    <property type="match status" value="1"/>
</dbReference>
<dbReference type="STRING" id="94237.ENSMMOP00000028927"/>
<accession>A0A3Q4C129</accession>
<dbReference type="PRINTS" id="PR00237">
    <property type="entry name" value="GPCRRHODOPSN"/>
</dbReference>
<dbReference type="FunFam" id="1.20.1070.10:FF:000205">
    <property type="entry name" value="[Arg8]-vasotocin receptor"/>
    <property type="match status" value="1"/>
</dbReference>
<dbReference type="GO" id="GO:0032870">
    <property type="term" value="P:cellular response to hormone stimulus"/>
    <property type="evidence" value="ECO:0007669"/>
    <property type="project" value="TreeGrafter"/>
</dbReference>
<keyword evidence="4 10" id="KW-1133">Transmembrane helix</keyword>
<feature type="transmembrane region" description="Helical" evidence="10">
    <location>
        <begin position="29"/>
        <end position="51"/>
    </location>
</feature>
<keyword evidence="13" id="KW-1185">Reference proteome</keyword>
<feature type="transmembrane region" description="Helical" evidence="10">
    <location>
        <begin position="286"/>
        <end position="309"/>
    </location>
</feature>
<dbReference type="AlphaFoldDB" id="A0A3Q4C129"/>
<reference evidence="12" key="1">
    <citation type="submission" date="2025-08" db="UniProtKB">
        <authorList>
            <consortium name="Ensembl"/>
        </authorList>
    </citation>
    <scope>IDENTIFICATION</scope>
</reference>
<evidence type="ECO:0000256" key="5">
    <source>
        <dbReference type="ARBA" id="ARBA00023040"/>
    </source>
</evidence>
<evidence type="ECO:0000256" key="10">
    <source>
        <dbReference type="RuleBase" id="RU046427"/>
    </source>
</evidence>
<evidence type="ECO:0000256" key="6">
    <source>
        <dbReference type="ARBA" id="ARBA00023136"/>
    </source>
</evidence>
<evidence type="ECO:0000256" key="8">
    <source>
        <dbReference type="ARBA" id="ARBA00023180"/>
    </source>
</evidence>
<dbReference type="InterPro" id="IPR017452">
    <property type="entry name" value="GPCR_Rhodpsn_7TM"/>
</dbReference>
<evidence type="ECO:0000256" key="3">
    <source>
        <dbReference type="ARBA" id="ARBA00022692"/>
    </source>
</evidence>
<dbReference type="SUPFAM" id="SSF81321">
    <property type="entry name" value="Family A G protein-coupled receptor-like"/>
    <property type="match status" value="1"/>
</dbReference>
<dbReference type="Gene3D" id="1.20.1070.10">
    <property type="entry name" value="Rhodopsin 7-helix transmembrane proteins"/>
    <property type="match status" value="1"/>
</dbReference>
<keyword evidence="8 10" id="KW-0325">Glycoprotein</keyword>
<feature type="transmembrane region" description="Helical" evidence="10">
    <location>
        <begin position="63"/>
        <end position="84"/>
    </location>
</feature>
<keyword evidence="9 10" id="KW-0807">Transducer</keyword>
<keyword evidence="6 10" id="KW-0472">Membrane</keyword>
<evidence type="ECO:0000256" key="7">
    <source>
        <dbReference type="ARBA" id="ARBA00023170"/>
    </source>
</evidence>
<keyword evidence="7 10" id="KW-0675">Receptor</keyword>
<dbReference type="InterPro" id="IPR001817">
    <property type="entry name" value="Vasoprsn_rcpt"/>
</dbReference>
<dbReference type="GO" id="GO:0042277">
    <property type="term" value="F:peptide binding"/>
    <property type="evidence" value="ECO:0007669"/>
    <property type="project" value="TreeGrafter"/>
</dbReference>
<dbReference type="InterPro" id="IPR000276">
    <property type="entry name" value="GPCR_Rhodpsn"/>
</dbReference>
<keyword evidence="5 10" id="KW-0297">G-protein coupled receptor</keyword>
<dbReference type="GO" id="GO:0005000">
    <property type="term" value="F:vasopressin receptor activity"/>
    <property type="evidence" value="ECO:0007669"/>
    <property type="project" value="InterPro"/>
</dbReference>
<comment type="subcellular location">
    <subcellularLocation>
        <location evidence="1 10">Cell membrane</location>
        <topology evidence="1 10">Multi-pass membrane protein</topology>
    </subcellularLocation>
</comment>
<proteinExistence type="inferred from homology"/>
<keyword evidence="3 10" id="KW-0812">Transmembrane</keyword>
<dbReference type="GO" id="GO:0005886">
    <property type="term" value="C:plasma membrane"/>
    <property type="evidence" value="ECO:0007669"/>
    <property type="project" value="UniProtKB-SubCell"/>
</dbReference>
<evidence type="ECO:0000313" key="13">
    <source>
        <dbReference type="Proteomes" id="UP000261620"/>
    </source>
</evidence>
<feature type="transmembrane region" description="Helical" evidence="10">
    <location>
        <begin position="141"/>
        <end position="163"/>
    </location>
</feature>
<dbReference type="Proteomes" id="UP000261620">
    <property type="component" value="Unplaced"/>
</dbReference>
<evidence type="ECO:0000256" key="1">
    <source>
        <dbReference type="ARBA" id="ARBA00004651"/>
    </source>
</evidence>
<dbReference type="PANTHER" id="PTHR24241:SF133">
    <property type="entry name" value="OXYTOCIN RECEPTOR"/>
    <property type="match status" value="1"/>
</dbReference>
<organism evidence="12 13">
    <name type="scientific">Mola mola</name>
    <name type="common">Ocean sunfish</name>
    <name type="synonym">Tetraodon mola</name>
    <dbReference type="NCBI Taxonomy" id="94237"/>
    <lineage>
        <taxon>Eukaryota</taxon>
        <taxon>Metazoa</taxon>
        <taxon>Chordata</taxon>
        <taxon>Craniata</taxon>
        <taxon>Vertebrata</taxon>
        <taxon>Euteleostomi</taxon>
        <taxon>Actinopterygii</taxon>
        <taxon>Neopterygii</taxon>
        <taxon>Teleostei</taxon>
        <taxon>Neoteleostei</taxon>
        <taxon>Acanthomorphata</taxon>
        <taxon>Eupercaria</taxon>
        <taxon>Tetraodontiformes</taxon>
        <taxon>Molidae</taxon>
        <taxon>Mola</taxon>
    </lineage>
</organism>
<keyword evidence="2" id="KW-1003">Cell membrane</keyword>
<evidence type="ECO:0000259" key="11">
    <source>
        <dbReference type="PROSITE" id="PS50262"/>
    </source>
</evidence>
<evidence type="ECO:0000256" key="9">
    <source>
        <dbReference type="ARBA" id="ARBA00023224"/>
    </source>
</evidence>
<dbReference type="GO" id="GO:0045907">
    <property type="term" value="P:positive regulation of vasoconstriction"/>
    <property type="evidence" value="ECO:0007669"/>
    <property type="project" value="TreeGrafter"/>
</dbReference>
<evidence type="ECO:0000256" key="2">
    <source>
        <dbReference type="ARBA" id="ARBA00022475"/>
    </source>
</evidence>
<dbReference type="PROSITE" id="PS50262">
    <property type="entry name" value="G_PROTEIN_RECEP_F1_2"/>
    <property type="match status" value="1"/>
</dbReference>
<comment type="similarity">
    <text evidence="10">Belongs to the G-protein coupled receptor 1 family. Vasopressin/oxytocin receptor subfamily.</text>
</comment>
<protein>
    <recommendedName>
        <fullName evidence="11">G-protein coupled receptors family 1 profile domain-containing protein</fullName>
    </recommendedName>
</protein>
<dbReference type="Pfam" id="PF00001">
    <property type="entry name" value="7tm_1"/>
    <property type="match status" value="1"/>
</dbReference>
<dbReference type="GO" id="GO:0001992">
    <property type="term" value="P:regulation of systemic arterial blood pressure by vasopressin"/>
    <property type="evidence" value="ECO:0007669"/>
    <property type="project" value="TreeGrafter"/>
</dbReference>
<feature type="transmembrane region" description="Helical" evidence="10">
    <location>
        <begin position="188"/>
        <end position="207"/>
    </location>
</feature>
<feature type="domain" description="G-protein coupled receptors family 1 profile" evidence="11">
    <location>
        <begin position="42"/>
        <end position="306"/>
    </location>
</feature>
<feature type="transmembrane region" description="Helical" evidence="10">
    <location>
        <begin position="253"/>
        <end position="274"/>
    </location>
</feature>
<sequence>MRAVNNSDFADAQDAQDAARDEVLAGVEIALLGVIFLSAAVLNAALLLVLWRQRQHTSRMRVFVFHLCLADLVVAFFQVCPQLVWDITERFTGPDVMCRVVKYLQVLGMFSSTYMIVVMTIDRYQAVCKPMVKLLQTRARLNLLVCTAWGISVLGSLPQVFIFSRVEVAPGVFDCWATFAQPWGLQTYITWTTLVIFVLPVVTVVVCQARICRAIHINLFQKLEQQGRADPPLPFRASGVAGMSKARVKTLRMTAVIVLAYILCWVPFFTVQLWSAWDTHAPKETATFTVLMLLASLNSCANPCIYLVFSGHFPKRPVALLCRRRATGGDSSHDEGTVVSTLYTSFTNTPEGKSAA</sequence>
<evidence type="ECO:0000313" key="12">
    <source>
        <dbReference type="Ensembl" id="ENSMMOP00000028927.1"/>
    </source>
</evidence>
<dbReference type="PRINTS" id="PR00896">
    <property type="entry name" value="VASOPRESSINR"/>
</dbReference>
<name>A0A3Q4C129_MOLML</name>